<sequence length="278" mass="31046">MVPNHGFGDVNQIPIQEVSPDFLVELMEESGSEQPAVEVNLTGSSAEGFRVRYEDTTIGYLEREEAAAYTELDWIIDAGLRPLVTARVTMVEFDGEEWPSFDVELPAPGLCVPVNNPPAERWAMLPGTTAAAITQFQSKMDVFPESAEHFLVTLHARRFFGRRSVNVAVDGVQIASLSHDDAHRLADTVSSYQNSGLLAVARAYYCMDEGKPRLVVYADEQSDDKRAVVAGVAGADVFADLLHASRRRQCRTKTRGRCQRSDHRRRWRKPRGLHLFRG</sequence>
<organism evidence="1 2">
    <name type="scientific">Corynebacterium accolens</name>
    <dbReference type="NCBI Taxonomy" id="38284"/>
    <lineage>
        <taxon>Bacteria</taxon>
        <taxon>Bacillati</taxon>
        <taxon>Actinomycetota</taxon>
        <taxon>Actinomycetes</taxon>
        <taxon>Mycobacteriales</taxon>
        <taxon>Corynebacteriaceae</taxon>
        <taxon>Corynebacterium</taxon>
    </lineage>
</organism>
<evidence type="ECO:0000313" key="1">
    <source>
        <dbReference type="EMBL" id="PCC81775.1"/>
    </source>
</evidence>
<comment type="caution">
    <text evidence="1">The sequence shown here is derived from an EMBL/GenBank/DDBJ whole genome shotgun (WGS) entry which is preliminary data.</text>
</comment>
<dbReference type="EMBL" id="NWBP01000037">
    <property type="protein sequence ID" value="PCC81775.1"/>
    <property type="molecule type" value="Genomic_DNA"/>
</dbReference>
<accession>A0A2A4AD63</accession>
<name>A0A2A4AD63_9CORY</name>
<proteinExistence type="predicted"/>
<gene>
    <name evidence="1" type="ORF">COM45_12140</name>
</gene>
<dbReference type="Proteomes" id="UP000218690">
    <property type="component" value="Unassembled WGS sequence"/>
</dbReference>
<reference evidence="1 2" key="1">
    <citation type="submission" date="2017-09" db="EMBL/GenBank/DDBJ databases">
        <title>Draft Genome Sequence of Corynebacterium accolens AH4003.</title>
        <authorList>
            <person name="Chen Y."/>
            <person name="Oosthuysen W.F."/>
            <person name="Kelley S."/>
            <person name="Horswill A."/>
        </authorList>
    </citation>
    <scope>NUCLEOTIDE SEQUENCE [LARGE SCALE GENOMIC DNA]</scope>
    <source>
        <strain evidence="1 2">AH4003</strain>
    </source>
</reference>
<evidence type="ECO:0000313" key="2">
    <source>
        <dbReference type="Proteomes" id="UP000218690"/>
    </source>
</evidence>
<protein>
    <submittedName>
        <fullName evidence="1">Uncharacterized protein</fullName>
    </submittedName>
</protein>
<dbReference type="AlphaFoldDB" id="A0A2A4AD63"/>